<reference evidence="2" key="1">
    <citation type="submission" date="2024-05" db="EMBL/GenBank/DDBJ databases">
        <title>Draft Genome Sequences of Flagellimonas sp. MMG031 and Marinobacter sp. MMG032 Isolated from the dinoflagellate Symbiodinium pilosum.</title>
        <authorList>
            <person name="Shikuma N.J."/>
            <person name="Farrell M.V."/>
        </authorList>
    </citation>
    <scope>NUCLEOTIDE SEQUENCE</scope>
    <source>
        <strain evidence="2">MMG031</strain>
    </source>
</reference>
<proteinExistence type="predicted"/>
<evidence type="ECO:0000313" key="2">
    <source>
        <dbReference type="EMBL" id="XBQ22518.1"/>
    </source>
</evidence>
<name>A0AAU7MW00_9FLAO</name>
<feature type="domain" description="DUF4440" evidence="1">
    <location>
        <begin position="42"/>
        <end position="151"/>
    </location>
</feature>
<protein>
    <submittedName>
        <fullName evidence="2">DUF4440 domain-containing protein</fullName>
    </submittedName>
</protein>
<dbReference type="Pfam" id="PF14534">
    <property type="entry name" value="DUF4440"/>
    <property type="match status" value="1"/>
</dbReference>
<dbReference type="InterPro" id="IPR032710">
    <property type="entry name" value="NTF2-like_dom_sf"/>
</dbReference>
<sequence>MKILVLILVAVTFLSCGEKQDKAIEEPVHTDTIDVAAELAKIEEVRQSFEQTVKEKRYGDLGKFTTEDMISIGPGSEDWIAYRKLREQHGNKFRYDSIKMNPKETVILSDTMAYDFGVSSVYYTDENGTVHEMEDTFLVIMKKNKNGEWKLHRELASSLVID</sequence>
<dbReference type="AlphaFoldDB" id="A0AAU7MW00"/>
<dbReference type="Gene3D" id="3.10.450.50">
    <property type="match status" value="1"/>
</dbReference>
<dbReference type="SUPFAM" id="SSF54427">
    <property type="entry name" value="NTF2-like"/>
    <property type="match status" value="1"/>
</dbReference>
<gene>
    <name evidence="2" type="ORF">ABNE31_13025</name>
</gene>
<dbReference type="PROSITE" id="PS51257">
    <property type="entry name" value="PROKAR_LIPOPROTEIN"/>
    <property type="match status" value="1"/>
</dbReference>
<dbReference type="EMBL" id="CP157804">
    <property type="protein sequence ID" value="XBQ22518.1"/>
    <property type="molecule type" value="Genomic_DNA"/>
</dbReference>
<evidence type="ECO:0000259" key="1">
    <source>
        <dbReference type="Pfam" id="PF14534"/>
    </source>
</evidence>
<dbReference type="InterPro" id="IPR027843">
    <property type="entry name" value="DUF4440"/>
</dbReference>
<accession>A0AAU7MW00</accession>
<organism evidence="2">
    <name type="scientific">Flagellimonas sp. MMG031</name>
    <dbReference type="NCBI Taxonomy" id="3158549"/>
    <lineage>
        <taxon>Bacteria</taxon>
        <taxon>Pseudomonadati</taxon>
        <taxon>Bacteroidota</taxon>
        <taxon>Flavobacteriia</taxon>
        <taxon>Flavobacteriales</taxon>
        <taxon>Flavobacteriaceae</taxon>
        <taxon>Flagellimonas</taxon>
    </lineage>
</organism>
<dbReference type="KEGG" id="fld:ABNE31_13025"/>
<dbReference type="RefSeq" id="WP_349351443.1">
    <property type="nucleotide sequence ID" value="NZ_CP157804.1"/>
</dbReference>